<evidence type="ECO:0000313" key="1">
    <source>
        <dbReference type="EMBL" id="MDP9797510.1"/>
    </source>
</evidence>
<dbReference type="Proteomes" id="UP001240984">
    <property type="component" value="Unassembled WGS sequence"/>
</dbReference>
<reference evidence="1 2" key="1">
    <citation type="submission" date="2023-07" db="EMBL/GenBank/DDBJ databases">
        <title>Sequencing the genomes of 1000 actinobacteria strains.</title>
        <authorList>
            <person name="Klenk H.-P."/>
        </authorList>
    </citation>
    <scope>NUCLEOTIDE SEQUENCE [LARGE SCALE GENOMIC DNA]</scope>
    <source>
        <strain evidence="1 2">DSM 44710</strain>
    </source>
</reference>
<evidence type="ECO:0008006" key="3">
    <source>
        <dbReference type="Google" id="ProtNLM"/>
    </source>
</evidence>
<keyword evidence="2" id="KW-1185">Reference proteome</keyword>
<dbReference type="RefSeq" id="WP_306834907.1">
    <property type="nucleotide sequence ID" value="NZ_JAUSRA010000001.1"/>
</dbReference>
<proteinExistence type="predicted"/>
<dbReference type="InterPro" id="IPR029063">
    <property type="entry name" value="SAM-dependent_MTases_sf"/>
</dbReference>
<evidence type="ECO:0000313" key="2">
    <source>
        <dbReference type="Proteomes" id="UP001240984"/>
    </source>
</evidence>
<gene>
    <name evidence="1" type="ORF">J2S43_006022</name>
</gene>
<dbReference type="Gene3D" id="3.40.50.150">
    <property type="entry name" value="Vaccinia Virus protein VP39"/>
    <property type="match status" value="1"/>
</dbReference>
<dbReference type="EMBL" id="JAUSRA010000001">
    <property type="protein sequence ID" value="MDP9797510.1"/>
    <property type="molecule type" value="Genomic_DNA"/>
</dbReference>
<protein>
    <recommendedName>
        <fullName evidence="3">S-adenosyl methyltransferase</fullName>
    </recommendedName>
</protein>
<name>A0ABT9N1E0_9ACTN</name>
<organism evidence="1 2">
    <name type="scientific">Catenuloplanes nepalensis</name>
    <dbReference type="NCBI Taxonomy" id="587533"/>
    <lineage>
        <taxon>Bacteria</taxon>
        <taxon>Bacillati</taxon>
        <taxon>Actinomycetota</taxon>
        <taxon>Actinomycetes</taxon>
        <taxon>Micromonosporales</taxon>
        <taxon>Micromonosporaceae</taxon>
        <taxon>Catenuloplanes</taxon>
    </lineage>
</organism>
<sequence>MDRPEWAPPGIDVERPSAARLYDYFLGGSHNFAADRAMAQQLLATAPDIPLIAQANRAFLRRAVHMLAESGIRQFLDIGSGIPTLGNVHEVARDVAPDARVVYVDLDPVAVAHSAVLIKDQEGVVAIQGDVRKPGDILHHPTTRELIDFNQPVALLVVALLQFVRDEDDPAGIMAQLRDALPSGSYLTLSHGVVDGWRHDREMVKNLYNRTTTPAASRTRAEVAPFFGDFELVDPGLVWVTQWRPDQPSNIDGIKAAKSAVVAGVGRKP</sequence>
<dbReference type="Pfam" id="PF04672">
    <property type="entry name" value="Methyltransf_19"/>
    <property type="match status" value="1"/>
</dbReference>
<comment type="caution">
    <text evidence="1">The sequence shown here is derived from an EMBL/GenBank/DDBJ whole genome shotgun (WGS) entry which is preliminary data.</text>
</comment>
<dbReference type="InterPro" id="IPR006764">
    <property type="entry name" value="SAM_dep_MeTrfase_SAV2177_type"/>
</dbReference>
<dbReference type="PIRSF" id="PIRSF017393">
    <property type="entry name" value="MTase_SAV2177"/>
    <property type="match status" value="1"/>
</dbReference>
<dbReference type="SUPFAM" id="SSF53335">
    <property type="entry name" value="S-adenosyl-L-methionine-dependent methyltransferases"/>
    <property type="match status" value="1"/>
</dbReference>
<accession>A0ABT9N1E0</accession>